<comment type="caution">
    <text evidence="2">The sequence shown here is derived from an EMBL/GenBank/DDBJ whole genome shotgun (WGS) entry which is preliminary data.</text>
</comment>
<evidence type="ECO:0000313" key="3">
    <source>
        <dbReference type="Proteomes" id="UP000304941"/>
    </source>
</evidence>
<dbReference type="Gene3D" id="3.40.190.10">
    <property type="entry name" value="Periplasmic binding protein-like II"/>
    <property type="match status" value="1"/>
</dbReference>
<accession>A0ABY2TVM8</accession>
<feature type="signal peptide" evidence="1">
    <location>
        <begin position="1"/>
        <end position="25"/>
    </location>
</feature>
<reference evidence="2 3" key="1">
    <citation type="submission" date="2019-05" db="EMBL/GenBank/DDBJ databases">
        <title>Pseudomonas edaphica sp. nov., isolated from rhizospheric soil of Cistus ladanifer L. in Spain.</title>
        <authorList>
            <person name="Peix A."/>
        </authorList>
    </citation>
    <scope>NUCLEOTIDE SEQUENCE [LARGE SCALE GENOMIC DNA]</scope>
    <source>
        <strain evidence="2 3">RD25</strain>
    </source>
</reference>
<dbReference type="Proteomes" id="UP000304941">
    <property type="component" value="Unassembled WGS sequence"/>
</dbReference>
<keyword evidence="1" id="KW-0732">Signal</keyword>
<evidence type="ECO:0000256" key="1">
    <source>
        <dbReference type="SAM" id="SignalP"/>
    </source>
</evidence>
<evidence type="ECO:0000313" key="2">
    <source>
        <dbReference type="EMBL" id="TLG87379.1"/>
    </source>
</evidence>
<feature type="chain" id="PRO_5046171208" evidence="1">
    <location>
        <begin position="26"/>
        <end position="100"/>
    </location>
</feature>
<protein>
    <submittedName>
        <fullName evidence="2">Uncharacterized protein</fullName>
    </submittedName>
</protein>
<feature type="non-terminal residue" evidence="2">
    <location>
        <position position="100"/>
    </location>
</feature>
<proteinExistence type="predicted"/>
<gene>
    <name evidence="2" type="ORF">FEM54_30830</name>
</gene>
<dbReference type="RefSeq" id="WP_138454095.1">
    <property type="nucleotide sequence ID" value="NZ_VBVZ01000817.1"/>
</dbReference>
<name>A0ABY2TVM8_9PSED</name>
<organism evidence="2 3">
    <name type="scientific">Pseudomonas edaphica</name>
    <dbReference type="NCBI Taxonomy" id="2006980"/>
    <lineage>
        <taxon>Bacteria</taxon>
        <taxon>Pseudomonadati</taxon>
        <taxon>Pseudomonadota</taxon>
        <taxon>Gammaproteobacteria</taxon>
        <taxon>Pseudomonadales</taxon>
        <taxon>Pseudomonadaceae</taxon>
        <taxon>Pseudomonas</taxon>
    </lineage>
</organism>
<keyword evidence="3" id="KW-1185">Reference proteome</keyword>
<sequence>MKTIFPQISALLFVLMFGICSQVLAETGDLQPKARQALNAVKIQLNEQERAWLKRKHALIVGVSIESLPPYRIINDHSSFEGLTADYLVALQRELGVSIE</sequence>
<dbReference type="EMBL" id="VBVZ01000817">
    <property type="protein sequence ID" value="TLG87379.1"/>
    <property type="molecule type" value="Genomic_DNA"/>
</dbReference>